<gene>
    <name evidence="3" type="ORF">BP6252_04372</name>
</gene>
<dbReference type="InterPro" id="IPR025718">
    <property type="entry name" value="SAP30_Sin3-bd"/>
</dbReference>
<dbReference type="AlphaFoldDB" id="A0A3D8S0W8"/>
<proteinExistence type="predicted"/>
<evidence type="ECO:0000256" key="1">
    <source>
        <dbReference type="SAM" id="MobiDB-lite"/>
    </source>
</evidence>
<evidence type="ECO:0000259" key="2">
    <source>
        <dbReference type="Pfam" id="PF13867"/>
    </source>
</evidence>
<accession>A0A3D8S0W8</accession>
<dbReference type="Pfam" id="PF13867">
    <property type="entry name" value="SAP30_Sin3_bdg"/>
    <property type="match status" value="1"/>
</dbReference>
<protein>
    <recommendedName>
        <fullName evidence="2">Histone deacetylase complex subunit SAP30 Sin3 binding domain-containing protein</fullName>
    </recommendedName>
</protein>
<dbReference type="Gene3D" id="6.10.160.20">
    <property type="match status" value="1"/>
</dbReference>
<organism evidence="3 4">
    <name type="scientific">Coleophoma cylindrospora</name>
    <dbReference type="NCBI Taxonomy" id="1849047"/>
    <lineage>
        <taxon>Eukaryota</taxon>
        <taxon>Fungi</taxon>
        <taxon>Dikarya</taxon>
        <taxon>Ascomycota</taxon>
        <taxon>Pezizomycotina</taxon>
        <taxon>Leotiomycetes</taxon>
        <taxon>Helotiales</taxon>
        <taxon>Dermateaceae</taxon>
        <taxon>Coleophoma</taxon>
    </lineage>
</organism>
<feature type="compositionally biased region" description="Basic and acidic residues" evidence="1">
    <location>
        <begin position="1"/>
        <end position="22"/>
    </location>
</feature>
<name>A0A3D8S0W8_9HELO</name>
<keyword evidence="4" id="KW-1185">Reference proteome</keyword>
<dbReference type="EMBL" id="PDLM01000004">
    <property type="protein sequence ID" value="RDW79734.1"/>
    <property type="molecule type" value="Genomic_DNA"/>
</dbReference>
<reference evidence="3 4" key="1">
    <citation type="journal article" date="2018" name="IMA Fungus">
        <title>IMA Genome-F 9: Draft genome sequence of Annulohypoxylon stygium, Aspergillus mulundensis, Berkeleyomyces basicola (syn. Thielaviopsis basicola), Ceratocystis smalleyi, two Cercospora beticola strains, Coleophoma cylindrospora, Fusarium fracticaudum, Phialophora cf. hyalina, and Morchella septimelata.</title>
        <authorList>
            <person name="Wingfield B.D."/>
            <person name="Bills G.F."/>
            <person name="Dong Y."/>
            <person name="Huang W."/>
            <person name="Nel W.J."/>
            <person name="Swalarsk-Parry B.S."/>
            <person name="Vaghefi N."/>
            <person name="Wilken P.M."/>
            <person name="An Z."/>
            <person name="de Beer Z.W."/>
            <person name="De Vos L."/>
            <person name="Chen L."/>
            <person name="Duong T.A."/>
            <person name="Gao Y."/>
            <person name="Hammerbacher A."/>
            <person name="Kikkert J.R."/>
            <person name="Li Y."/>
            <person name="Li H."/>
            <person name="Li K."/>
            <person name="Li Q."/>
            <person name="Liu X."/>
            <person name="Ma X."/>
            <person name="Naidoo K."/>
            <person name="Pethybridge S.J."/>
            <person name="Sun J."/>
            <person name="Steenkamp E.T."/>
            <person name="van der Nest M.A."/>
            <person name="van Wyk S."/>
            <person name="Wingfield M.J."/>
            <person name="Xiong C."/>
            <person name="Yue Q."/>
            <person name="Zhang X."/>
        </authorList>
    </citation>
    <scope>NUCLEOTIDE SEQUENCE [LARGE SCALE GENOMIC DNA]</scope>
    <source>
        <strain evidence="3 4">BP6252</strain>
    </source>
</reference>
<evidence type="ECO:0000313" key="3">
    <source>
        <dbReference type="EMBL" id="RDW79734.1"/>
    </source>
</evidence>
<dbReference type="Proteomes" id="UP000256645">
    <property type="component" value="Unassembled WGS sequence"/>
</dbReference>
<dbReference type="InterPro" id="IPR038291">
    <property type="entry name" value="SAP30_C_sf"/>
</dbReference>
<comment type="caution">
    <text evidence="3">The sequence shown here is derived from an EMBL/GenBank/DDBJ whole genome shotgun (WGS) entry which is preliminary data.</text>
</comment>
<evidence type="ECO:0000313" key="4">
    <source>
        <dbReference type="Proteomes" id="UP000256645"/>
    </source>
</evidence>
<feature type="domain" description="Histone deacetylase complex subunit SAP30 Sin3 binding" evidence="2">
    <location>
        <begin position="130"/>
        <end position="160"/>
    </location>
</feature>
<dbReference type="OrthoDB" id="510958at2759"/>
<sequence length="176" mass="19525">MPPQRTRPDDSRSEASSTKEKVTATTASAPNSKGRRTAANTATGSSLRDVVTAGTGSAISGSAGANPDGVQGIQWTSIDPAILHAYRHDYRLNTPAAFNHPYNQLVLSRSSIGRFSPTMARKKEQRRQGQEQLANSVRKHFNSMGIIENEVVVDFLYKVRWQDKNFRLRFAPQRPR</sequence>
<feature type="region of interest" description="Disordered" evidence="1">
    <location>
        <begin position="1"/>
        <end position="48"/>
    </location>
</feature>
<dbReference type="STRING" id="1849047.A0A3D8S0W8"/>